<evidence type="ECO:0000256" key="6">
    <source>
        <dbReference type="ARBA" id="ARBA00022842"/>
    </source>
</evidence>
<keyword evidence="6" id="KW-0460">Magnesium</keyword>
<dbReference type="Gene3D" id="3.30.420.10">
    <property type="entry name" value="Ribonuclease H-like superfamily/Ribonuclease H"/>
    <property type="match status" value="4"/>
</dbReference>
<evidence type="ECO:0000256" key="3">
    <source>
        <dbReference type="ARBA" id="ARBA00022723"/>
    </source>
</evidence>
<dbReference type="Proteomes" id="UP000541857">
    <property type="component" value="Unassembled WGS sequence"/>
</dbReference>
<evidence type="ECO:0000256" key="13">
    <source>
        <dbReference type="HAMAP-Rule" id="MF_01480"/>
    </source>
</evidence>
<keyword evidence="7 13" id="KW-0694">RNA-binding</keyword>
<keyword evidence="4 13" id="KW-0255">Endonuclease</keyword>
<dbReference type="InterPro" id="IPR036397">
    <property type="entry name" value="RNaseH_sf"/>
</dbReference>
<feature type="active site" description="Proton acceptor for HNH nuclease domain" evidence="13">
    <location>
        <position position="733"/>
    </location>
</feature>
<keyword evidence="2 13" id="KW-0540">Nuclease</keyword>
<dbReference type="GO" id="GO:0051607">
    <property type="term" value="P:defense response to virus"/>
    <property type="evidence" value="ECO:0007669"/>
    <property type="project" value="UniProtKB-UniRule"/>
</dbReference>
<evidence type="ECO:0000256" key="4">
    <source>
        <dbReference type="ARBA" id="ARBA00022759"/>
    </source>
</evidence>
<dbReference type="Pfam" id="PF13395">
    <property type="entry name" value="HNH_4"/>
    <property type="match status" value="1"/>
</dbReference>
<evidence type="ECO:0000256" key="9">
    <source>
        <dbReference type="ARBA" id="ARBA00023125"/>
    </source>
</evidence>
<dbReference type="InterPro" id="IPR033114">
    <property type="entry name" value="HNH_CAS9"/>
</dbReference>
<dbReference type="GO" id="GO:0043571">
    <property type="term" value="P:maintenance of CRISPR repeat elements"/>
    <property type="evidence" value="ECO:0007669"/>
    <property type="project" value="UniProtKB-UniRule"/>
</dbReference>
<dbReference type="InterPro" id="IPR041383">
    <property type="entry name" value="RuvC_III"/>
</dbReference>
<evidence type="ECO:0000256" key="5">
    <source>
        <dbReference type="ARBA" id="ARBA00022801"/>
    </source>
</evidence>
<dbReference type="GO" id="GO:0003677">
    <property type="term" value="F:DNA binding"/>
    <property type="evidence" value="ECO:0007669"/>
    <property type="project" value="UniProtKB-UniRule"/>
</dbReference>
<reference evidence="16 17" key="1">
    <citation type="submission" date="2020-07" db="EMBL/GenBank/DDBJ databases">
        <title>Bacterium isolated from marine sediment.</title>
        <authorList>
            <person name="Shang D."/>
        </authorList>
    </citation>
    <scope>NUCLEOTIDE SEQUENCE [LARGE SCALE GENOMIC DNA]</scope>
    <source>
        <strain evidence="16 17">F6074</strain>
    </source>
</reference>
<comment type="caution">
    <text evidence="13">Lacks conserved residue(s) required for the propagation of feature annotation.</text>
</comment>
<dbReference type="GO" id="GO:0046872">
    <property type="term" value="F:metal ion binding"/>
    <property type="evidence" value="ECO:0007669"/>
    <property type="project" value="UniProtKB-UniRule"/>
</dbReference>
<gene>
    <name evidence="13 16" type="primary">cas9</name>
    <name evidence="16" type="ORF">H3Z82_04615</name>
</gene>
<sequence length="1532" mass="178796">MAKVLGLDLGTNSIGWAVVDDDKQKIFGMGSRIFPEGVVAKTIGKGEKEESKNAARRNSRQQRRQYYRKRLRKIKLLRTLIDLDMCPLTHKELDLWAKWDKYRGKAGRIAPSSKVYIEWHRQNPYHLRDKALNEDLSLHEMGRVLYHLIQRRGFLSNRKGKDDGKIYKGKEGMVGIDQTKNSIDNGTLGSFLNSIYPPEGEPFQLITDENGNELRVRARYTLRDMYVEEFDKIWERQAKPLGLLEKTGEKKKLTFLKGNLDANRNKKKIEKLYQKYGEPNVTITEIENKDTRKSIFKVVVKSIVPLKEFFGGEIEYDKEGTIKHKSQDSVLFWQRPLRSQKGLLAKCRFEPTVTKNGKYLQRGKSPCHLSHPVYEEFRAYQFINNIEYGRKQKLNEYQRLQVLALMNGKDSNFNFSEIPKKLKMEYEKWNYADDQKVPGNYTTKHLSSLFSKEVWEKYKHEIWHCFMDFEDNDNLIEKLISDFDLNEKLIDKVERINLKEGYSNVSLKAIKNILPFLREGFQMSDATIFGGVMNAFGDQINYFKDSKEQLKKDVLNIVRDKTNKEGDAIEKIKSYLVENDFGFTPDDKRFIKLYHHSQDIETKELKDKLDAIENLRNPIVQQGLNETRRLVNHLIDEYGKFDRIQVELGRDVKNSKQGRQNQSNRIKENTTKNDAARKLLTEYGLRHTRVNLQKVLLYKEMQDRGVVTVCPYTNISINISDVLGRENKIQIEHIMPKSTSLNDSFGNKTLCDSKFNGLKGNLTPYQFYLKNNDPKIWGGAETWEDIEQRIYRLLPYPKAKRFTSKIKIEDADVQNSFIERQLNDTRYISKKTKEIMSQVCEDVRVLPGGLTSELRHLWGLNNILQPVMNLDINLKNMEEDRVYPHYVVMDENNNLISSLPIYNEKPTLEANQTTITGKVNKGVFKTLNNYVNITVSVPELTNGNYWLKLNISEPKKVVRIFKERPESTENTIVLRGNVEREKFKNNSIGLVSAKAIDNGSYWAKLPVIDKKFIVPEKEKQPKKTGKQILLFGEVKDNYFKSYIYECETNTTDGKYWLLLDLDTEHPVYERAINEKPSFASNQICIEGTVNDQGVFVSEIDAEHQFATNEKEGKYWVVYDIVNEPNEFNAIENQKPPIEKNQSLIEGNIWVDKYTGEIKFDPKKNRDDHRHHAIDALVIALSKQSYFQQLSTYNAQRVAKYKGLPFEKDQLNFPVPWLNFHTSAKKEAEKILVSHKQNRKVLTQVRKRITKNGKTFTSVGDAVRGQLHKENIYGQRQAPAEVSKGYHMRKKVSDLKDNQLKKIVDPEIRRIITKARIEEVKINKEIALLEKQKKQKGVSDEEELVIVDQINSLKNDIQQLYTLKNKNGERVPIKKVRLREEMSNAQKLKEANQYVNPRNNHHIIIYEDKMGELKETIVSFWEVVERQKQNQEIYQLPEFDKHGKIINTLQENDMFVLGLDDEEFNENKLDSKFLIQYLYRVQKISAGDYSFRHHLASTLRNKEEEVRVTSLKRWNEINPIKVNLTETGSIIEA</sequence>
<dbReference type="EC" id="3.1.-.-" evidence="13"/>
<protein>
    <recommendedName>
        <fullName evidence="13">CRISPR-associated endonuclease Cas9</fullName>
        <ecNumber evidence="13">3.1.-.-</ecNumber>
    </recommendedName>
</protein>
<feature type="compositionally biased region" description="Basic residues" evidence="14">
    <location>
        <begin position="54"/>
        <end position="64"/>
    </location>
</feature>
<evidence type="ECO:0000256" key="10">
    <source>
        <dbReference type="ARBA" id="ARBA00023211"/>
    </source>
</evidence>
<evidence type="ECO:0000256" key="1">
    <source>
        <dbReference type="ARBA" id="ARBA00001946"/>
    </source>
</evidence>
<dbReference type="Pfam" id="PF18541">
    <property type="entry name" value="RuvC_III"/>
    <property type="match status" value="2"/>
</dbReference>
<comment type="cofactor">
    <cofactor evidence="1">
        <name>Mg(2+)</name>
        <dbReference type="ChEBI" id="CHEBI:18420"/>
    </cofactor>
</comment>
<organism evidence="16 17">
    <name type="scientific">Gelidibacter maritimus</name>
    <dbReference type="NCBI Taxonomy" id="2761487"/>
    <lineage>
        <taxon>Bacteria</taxon>
        <taxon>Pseudomonadati</taxon>
        <taxon>Bacteroidota</taxon>
        <taxon>Flavobacteriia</taxon>
        <taxon>Flavobacteriales</taxon>
        <taxon>Flavobacteriaceae</taxon>
        <taxon>Gelidibacter</taxon>
    </lineage>
</organism>
<keyword evidence="8 13" id="KW-0051">Antiviral defense</keyword>
<comment type="subunit">
    <text evidence="12 13">Monomer. Binds crRNA and tracrRNA.</text>
</comment>
<dbReference type="NCBIfam" id="TIGR01865">
    <property type="entry name" value="cas_Csn1"/>
    <property type="match status" value="1"/>
</dbReference>
<dbReference type="InterPro" id="IPR003615">
    <property type="entry name" value="HNH_nuc"/>
</dbReference>
<feature type="region of interest" description="Disordered" evidence="14">
    <location>
        <begin position="45"/>
        <end position="64"/>
    </location>
</feature>
<keyword evidence="17" id="KW-1185">Reference proteome</keyword>
<dbReference type="RefSeq" id="WP_182203052.1">
    <property type="nucleotide sequence ID" value="NZ_JACGLT010000003.1"/>
</dbReference>
<dbReference type="PROSITE" id="PS00659">
    <property type="entry name" value="GLYCOSYL_HYDROL_F5"/>
    <property type="match status" value="1"/>
</dbReference>
<dbReference type="GO" id="GO:0005975">
    <property type="term" value="P:carbohydrate metabolic process"/>
    <property type="evidence" value="ECO:0007669"/>
    <property type="project" value="InterPro"/>
</dbReference>
<dbReference type="GO" id="GO:0004519">
    <property type="term" value="F:endonuclease activity"/>
    <property type="evidence" value="ECO:0007669"/>
    <property type="project" value="UniProtKB-UniRule"/>
</dbReference>
<evidence type="ECO:0000256" key="14">
    <source>
        <dbReference type="SAM" id="MobiDB-lite"/>
    </source>
</evidence>
<keyword evidence="3" id="KW-0479">Metal-binding</keyword>
<evidence type="ECO:0000256" key="2">
    <source>
        <dbReference type="ARBA" id="ARBA00022722"/>
    </source>
</evidence>
<dbReference type="EMBL" id="JACGLT010000003">
    <property type="protein sequence ID" value="MBA6152004.1"/>
    <property type="molecule type" value="Genomic_DNA"/>
</dbReference>
<feature type="active site" description="For RuvC-like nuclease domain" evidence="13">
    <location>
        <position position="8"/>
    </location>
</feature>
<dbReference type="InterPro" id="IPR018087">
    <property type="entry name" value="Glyco_hydro_5_CS"/>
</dbReference>
<evidence type="ECO:0000256" key="7">
    <source>
        <dbReference type="ARBA" id="ARBA00022884"/>
    </source>
</evidence>
<comment type="function">
    <text evidence="13">CRISPR (clustered regularly interspaced short palindromic repeat) is an adaptive immune system that provides protection against mobile genetic elements (viruses, transposable elements and conjugative plasmids). CRISPR clusters contain spacers, sequences complementary to antecedent mobile elements, and target invading nucleic acids. CRISPR clusters are transcribed and processed into CRISPR RNA (crRNA). In type II CRISPR systems correct processing of pre-crRNA requires a trans-encoded small RNA (tracrRNA), endogenous ribonuclease 3 (rnc) and this protein. The tracrRNA serves as a guide for ribonuclease 3-aided processing of pre-crRNA. Subsequently Cas9/crRNA/tracrRNA endonucleolytically cleaves linear or circular dsDNA target complementary to the spacer; Cas9 is inactive in the absence of the 2 guide RNAs (gRNA). Cas9 recognizes the protospacer adjacent motif (PAM) in the CRISPR repeat sequences to help distinguish self versus nonself, as targets within the bacterial CRISPR locus do not have PAMs. PAM recognition is also required for catalytic activity.</text>
</comment>
<keyword evidence="11" id="KW-0326">Glycosidase</keyword>
<dbReference type="PROSITE" id="PS51749">
    <property type="entry name" value="HNH_CAS9"/>
    <property type="match status" value="1"/>
</dbReference>
<comment type="similarity">
    <text evidence="13">Belongs to the CRISPR-associated Cas9 family.</text>
</comment>
<feature type="compositionally biased region" description="Polar residues" evidence="14">
    <location>
        <begin position="655"/>
        <end position="664"/>
    </location>
</feature>
<proteinExistence type="inferred from homology"/>
<evidence type="ECO:0000256" key="12">
    <source>
        <dbReference type="ARBA" id="ARBA00046380"/>
    </source>
</evidence>
<feature type="region of interest" description="Disordered" evidence="14">
    <location>
        <begin position="652"/>
        <end position="673"/>
    </location>
</feature>
<evidence type="ECO:0000259" key="15">
    <source>
        <dbReference type="PROSITE" id="PS51749"/>
    </source>
</evidence>
<accession>A0A7W2M3F2</accession>
<dbReference type="InterPro" id="IPR028629">
    <property type="entry name" value="Cas9"/>
</dbReference>
<feature type="domain" description="HNH Cas9-type" evidence="15">
    <location>
        <begin position="655"/>
        <end position="822"/>
    </location>
</feature>
<comment type="caution">
    <text evidence="16">The sequence shown here is derived from an EMBL/GenBank/DDBJ whole genome shotgun (WGS) entry which is preliminary data.</text>
</comment>
<evidence type="ECO:0000313" key="16">
    <source>
        <dbReference type="EMBL" id="MBA6152004.1"/>
    </source>
</evidence>
<dbReference type="GO" id="GO:0003723">
    <property type="term" value="F:RNA binding"/>
    <property type="evidence" value="ECO:0007669"/>
    <property type="project" value="UniProtKB-UniRule"/>
</dbReference>
<comment type="domain">
    <text evidence="13">Has 2 endonuclease domains. The discontinuous RuvC-like domain cleaves the target DNA noncomplementary to crRNA while the HNH nuclease domain cleaves the target DNA complementary to crRNA.</text>
</comment>
<keyword evidence="10" id="KW-0464">Manganese</keyword>
<keyword evidence="5 13" id="KW-0378">Hydrolase</keyword>
<name>A0A7W2M3F2_9FLAO</name>
<evidence type="ECO:0000256" key="8">
    <source>
        <dbReference type="ARBA" id="ARBA00023118"/>
    </source>
</evidence>
<evidence type="ECO:0000313" key="17">
    <source>
        <dbReference type="Proteomes" id="UP000541857"/>
    </source>
</evidence>
<dbReference type="HAMAP" id="MF_01480">
    <property type="entry name" value="Cas9"/>
    <property type="match status" value="1"/>
</dbReference>
<dbReference type="GO" id="GO:0004553">
    <property type="term" value="F:hydrolase activity, hydrolyzing O-glycosyl compounds"/>
    <property type="evidence" value="ECO:0007669"/>
    <property type="project" value="InterPro"/>
</dbReference>
<evidence type="ECO:0000256" key="11">
    <source>
        <dbReference type="ARBA" id="ARBA00023295"/>
    </source>
</evidence>
<keyword evidence="9 13" id="KW-0238">DNA-binding</keyword>